<evidence type="ECO:0000259" key="2">
    <source>
        <dbReference type="Pfam" id="PF06985"/>
    </source>
</evidence>
<evidence type="ECO:0000256" key="1">
    <source>
        <dbReference type="SAM" id="MobiDB-lite"/>
    </source>
</evidence>
<feature type="domain" description="Heterokaryon incompatibility" evidence="2">
    <location>
        <begin position="232"/>
        <end position="381"/>
    </location>
</feature>
<dbReference type="InterPro" id="IPR010730">
    <property type="entry name" value="HET"/>
</dbReference>
<reference evidence="3 4" key="1">
    <citation type="submission" date="2016-03" db="EMBL/GenBank/DDBJ databases">
        <authorList>
            <person name="Ploux O."/>
        </authorList>
    </citation>
    <scope>NUCLEOTIDE SEQUENCE [LARGE SCALE GENOMIC DNA]</scope>
    <source>
        <strain evidence="3 4">UAMH 11012</strain>
    </source>
</reference>
<keyword evidence="4" id="KW-1185">Reference proteome</keyword>
<dbReference type="PANTHER" id="PTHR33112">
    <property type="entry name" value="DOMAIN PROTEIN, PUTATIVE-RELATED"/>
    <property type="match status" value="1"/>
</dbReference>
<protein>
    <recommendedName>
        <fullName evidence="2">Heterokaryon incompatibility domain-containing protein</fullName>
    </recommendedName>
</protein>
<sequence length="841" mass="95640">MPDTDGRTSPLDPSDIMSQRAPETSAPASERGSDSTLITFNELCSLCKKIFLGDKSQNPQVSIFHSLEELENSARFSCHLCNHLMNSSRFREDLARVRATLAAKDSKENVEGNPAPRRELEAQLFRYSMGLSLCLRHTEGSHRDMVAEVSFLFADRPDKSKRFPDSPNTQSEGSWKQALQWTQHCSQDHLHCEPQIVPRDEWPTRLLDVGVAEMPTIKLRETSELDIPTLKYTTLSHCWGNNTPTRLLVSNYSVFKERIALDNLPKTFQEAIEVTRKLGLRFLWIDSLCIVQDSSLDWVKESGRMHLVYRNSYLTIAAAAAIDATGGLFNPRNPITMVPCYIEYDDGHQSRYALSTYNLEEEETGQGRSLVLFTRAWVFQERLLSSRSLIFGKRELYWECLELKASEVYPEGIPVSDIMPGLDMFGLRKERQQIHKESLISPWKYWSSIISRYSGLKLSHISDKLVAVAGLAADLHRTWQGVDYLAGLWSYRLRRGLLWHCDDGSPWRKPSYTAPSWSWASIDGSVSTNFDAPFFDGLVELLDAQLSLSSLANPYGMVKDGYIRLKAPLIRSMLQRGRIGRRWYIRAAGFKPQSPSTEEADDDESNSDLEMANIFPVSTIEINVILDDRATSDSLQTFAAYLMPSEAVLTQRETGLHLEGLVLMPTHLKQGQFRRIGYFYLRDYWHDLALTDDKVELNSSQQSSPTAEVNDSQGHSENQVAEDIETPYISVLDVVEAAHMLGLNSLSPVDNEVSRRFKDWLSKHEKESAQGLRRKDDPYCNGIVNRTLFGRYEDMAAYFPNITSFLNYVAVRMHKDLDAGELDEALYEEAHSDGYIVFHII</sequence>
<feature type="region of interest" description="Disordered" evidence="1">
    <location>
        <begin position="1"/>
        <end position="33"/>
    </location>
</feature>
<dbReference type="OrthoDB" id="5347061at2759"/>
<accession>A0A1L7XKI4</accession>
<dbReference type="EMBL" id="FJOG01000031">
    <property type="protein sequence ID" value="CZR65523.1"/>
    <property type="molecule type" value="Genomic_DNA"/>
</dbReference>
<dbReference type="Proteomes" id="UP000184330">
    <property type="component" value="Unassembled WGS sequence"/>
</dbReference>
<dbReference type="PANTHER" id="PTHR33112:SF10">
    <property type="entry name" value="TOL"/>
    <property type="match status" value="1"/>
</dbReference>
<name>A0A1L7XKI4_9HELO</name>
<feature type="region of interest" description="Disordered" evidence="1">
    <location>
        <begin position="696"/>
        <end position="718"/>
    </location>
</feature>
<gene>
    <name evidence="3" type="ORF">PAC_15423</name>
</gene>
<evidence type="ECO:0000313" key="3">
    <source>
        <dbReference type="EMBL" id="CZR65523.1"/>
    </source>
</evidence>
<proteinExistence type="predicted"/>
<evidence type="ECO:0000313" key="4">
    <source>
        <dbReference type="Proteomes" id="UP000184330"/>
    </source>
</evidence>
<dbReference type="STRING" id="576137.A0A1L7XKI4"/>
<feature type="compositionally biased region" description="Polar residues" evidence="1">
    <location>
        <begin position="697"/>
        <end position="718"/>
    </location>
</feature>
<dbReference type="AlphaFoldDB" id="A0A1L7XKI4"/>
<organism evidence="3 4">
    <name type="scientific">Phialocephala subalpina</name>
    <dbReference type="NCBI Taxonomy" id="576137"/>
    <lineage>
        <taxon>Eukaryota</taxon>
        <taxon>Fungi</taxon>
        <taxon>Dikarya</taxon>
        <taxon>Ascomycota</taxon>
        <taxon>Pezizomycotina</taxon>
        <taxon>Leotiomycetes</taxon>
        <taxon>Helotiales</taxon>
        <taxon>Mollisiaceae</taxon>
        <taxon>Phialocephala</taxon>
        <taxon>Phialocephala fortinii species complex</taxon>
    </lineage>
</organism>
<dbReference type="Pfam" id="PF06985">
    <property type="entry name" value="HET"/>
    <property type="match status" value="1"/>
</dbReference>